<dbReference type="OrthoDB" id="417697at2759"/>
<evidence type="ECO:0000313" key="1">
    <source>
        <dbReference type="EMBL" id="KAF2751669.1"/>
    </source>
</evidence>
<gene>
    <name evidence="1" type="ORF">M011DRAFT_463179</name>
</gene>
<dbReference type="SUPFAM" id="SSF53335">
    <property type="entry name" value="S-adenosyl-L-methionine-dependent methyltransferases"/>
    <property type="match status" value="1"/>
</dbReference>
<dbReference type="InterPro" id="IPR029063">
    <property type="entry name" value="SAM-dependent_MTases_sf"/>
</dbReference>
<dbReference type="Pfam" id="PF13489">
    <property type="entry name" value="Methyltransf_23"/>
    <property type="match status" value="1"/>
</dbReference>
<dbReference type="EMBL" id="MU006561">
    <property type="protein sequence ID" value="KAF2751669.1"/>
    <property type="molecule type" value="Genomic_DNA"/>
</dbReference>
<evidence type="ECO:0008006" key="3">
    <source>
        <dbReference type="Google" id="ProtNLM"/>
    </source>
</evidence>
<accession>A0A6A6VP96</accession>
<proteinExistence type="predicted"/>
<keyword evidence="2" id="KW-1185">Reference proteome</keyword>
<organism evidence="1 2">
    <name type="scientific">Sporormia fimetaria CBS 119925</name>
    <dbReference type="NCBI Taxonomy" id="1340428"/>
    <lineage>
        <taxon>Eukaryota</taxon>
        <taxon>Fungi</taxon>
        <taxon>Dikarya</taxon>
        <taxon>Ascomycota</taxon>
        <taxon>Pezizomycotina</taxon>
        <taxon>Dothideomycetes</taxon>
        <taxon>Pleosporomycetidae</taxon>
        <taxon>Pleosporales</taxon>
        <taxon>Sporormiaceae</taxon>
        <taxon>Sporormia</taxon>
    </lineage>
</organism>
<reference evidence="1" key="1">
    <citation type="journal article" date="2020" name="Stud. Mycol.">
        <title>101 Dothideomycetes genomes: a test case for predicting lifestyles and emergence of pathogens.</title>
        <authorList>
            <person name="Haridas S."/>
            <person name="Albert R."/>
            <person name="Binder M."/>
            <person name="Bloem J."/>
            <person name="Labutti K."/>
            <person name="Salamov A."/>
            <person name="Andreopoulos B."/>
            <person name="Baker S."/>
            <person name="Barry K."/>
            <person name="Bills G."/>
            <person name="Bluhm B."/>
            <person name="Cannon C."/>
            <person name="Castanera R."/>
            <person name="Culley D."/>
            <person name="Daum C."/>
            <person name="Ezra D."/>
            <person name="Gonzalez J."/>
            <person name="Henrissat B."/>
            <person name="Kuo A."/>
            <person name="Liang C."/>
            <person name="Lipzen A."/>
            <person name="Lutzoni F."/>
            <person name="Magnuson J."/>
            <person name="Mondo S."/>
            <person name="Nolan M."/>
            <person name="Ohm R."/>
            <person name="Pangilinan J."/>
            <person name="Park H.-J."/>
            <person name="Ramirez L."/>
            <person name="Alfaro M."/>
            <person name="Sun H."/>
            <person name="Tritt A."/>
            <person name="Yoshinaga Y."/>
            <person name="Zwiers L.-H."/>
            <person name="Turgeon B."/>
            <person name="Goodwin S."/>
            <person name="Spatafora J."/>
            <person name="Crous P."/>
            <person name="Grigoriev I."/>
        </authorList>
    </citation>
    <scope>NUCLEOTIDE SEQUENCE</scope>
    <source>
        <strain evidence="1">CBS 119925</strain>
    </source>
</reference>
<sequence length="288" mass="31673">MAKGEKYWLGHASEEVQRLAEQHFLWTKAIGYLIHPSIAATLPPNARIADLGCGTGIWLVETSKSSPSTYTFAGFDATSSGFPPSDHIPSNVHLQLGDFKSPFPEHLHGQYDMLNIRLVVLAMGADVWQHTLRNMLTLLKPGGAIQWTEGDFITSRGYRGTAVGSTSGAALTRMQQMMVSTMKKRFAYNFPDLATVFEEEGLKGVEEDVVSSDRVVEVRTEMTSCAIGAVAGMLANLAETLGTKGEEVDGFWSTEEVALWKERAERDVESGAYLRWDIHVWIGFTPAA</sequence>
<dbReference type="Gene3D" id="3.40.50.150">
    <property type="entry name" value="Vaccinia Virus protein VP39"/>
    <property type="match status" value="1"/>
</dbReference>
<dbReference type="Proteomes" id="UP000799440">
    <property type="component" value="Unassembled WGS sequence"/>
</dbReference>
<name>A0A6A6VP96_9PLEO</name>
<dbReference type="AlphaFoldDB" id="A0A6A6VP96"/>
<evidence type="ECO:0000313" key="2">
    <source>
        <dbReference type="Proteomes" id="UP000799440"/>
    </source>
</evidence>
<protein>
    <recommendedName>
        <fullName evidence="3">S-adenosyl-L-methionine-dependent methyltransferase</fullName>
    </recommendedName>
</protein>